<sequence length="96" mass="10649">MRTISGTIKSTPVPWLPLGTEQHSATSPPKIQFPRNMLYKCGLKDTPQCDCGHDNQTANHIVEECPVRNLPGGMKHLHKVTAAAATEWLTNFDIRV</sequence>
<evidence type="ECO:0000256" key="1">
    <source>
        <dbReference type="SAM" id="MobiDB-lite"/>
    </source>
</evidence>
<accession>A0A6G0YPZ9</accession>
<feature type="region of interest" description="Disordered" evidence="1">
    <location>
        <begin position="1"/>
        <end position="29"/>
    </location>
</feature>
<gene>
    <name evidence="2" type="ORF">FWK35_00011140</name>
</gene>
<organism evidence="2 3">
    <name type="scientific">Aphis craccivora</name>
    <name type="common">Cowpea aphid</name>
    <dbReference type="NCBI Taxonomy" id="307492"/>
    <lineage>
        <taxon>Eukaryota</taxon>
        <taxon>Metazoa</taxon>
        <taxon>Ecdysozoa</taxon>
        <taxon>Arthropoda</taxon>
        <taxon>Hexapoda</taxon>
        <taxon>Insecta</taxon>
        <taxon>Pterygota</taxon>
        <taxon>Neoptera</taxon>
        <taxon>Paraneoptera</taxon>
        <taxon>Hemiptera</taxon>
        <taxon>Sternorrhyncha</taxon>
        <taxon>Aphidomorpha</taxon>
        <taxon>Aphidoidea</taxon>
        <taxon>Aphididae</taxon>
        <taxon>Aphidini</taxon>
        <taxon>Aphis</taxon>
        <taxon>Aphis</taxon>
    </lineage>
</organism>
<dbReference type="Proteomes" id="UP000478052">
    <property type="component" value="Unassembled WGS sequence"/>
</dbReference>
<dbReference type="EMBL" id="VUJU01002968">
    <property type="protein sequence ID" value="KAF0759519.1"/>
    <property type="molecule type" value="Genomic_DNA"/>
</dbReference>
<reference evidence="2 3" key="1">
    <citation type="submission" date="2019-08" db="EMBL/GenBank/DDBJ databases">
        <title>Whole genome of Aphis craccivora.</title>
        <authorList>
            <person name="Voronova N.V."/>
            <person name="Shulinski R.S."/>
            <person name="Bandarenka Y.V."/>
            <person name="Zhorov D.G."/>
            <person name="Warner D."/>
        </authorList>
    </citation>
    <scope>NUCLEOTIDE SEQUENCE [LARGE SCALE GENOMIC DNA]</scope>
    <source>
        <strain evidence="2">180601</strain>
        <tissue evidence="2">Whole Body</tissue>
    </source>
</reference>
<proteinExistence type="predicted"/>
<dbReference type="AlphaFoldDB" id="A0A6G0YPZ9"/>
<protein>
    <recommendedName>
        <fullName evidence="4">RNase H domain-containing protein</fullName>
    </recommendedName>
</protein>
<comment type="caution">
    <text evidence="2">The sequence shown here is derived from an EMBL/GenBank/DDBJ whole genome shotgun (WGS) entry which is preliminary data.</text>
</comment>
<evidence type="ECO:0000313" key="2">
    <source>
        <dbReference type="EMBL" id="KAF0759519.1"/>
    </source>
</evidence>
<feature type="compositionally biased region" description="Polar residues" evidence="1">
    <location>
        <begin position="1"/>
        <end position="10"/>
    </location>
</feature>
<name>A0A6G0YPZ9_APHCR</name>
<evidence type="ECO:0000313" key="3">
    <source>
        <dbReference type="Proteomes" id="UP000478052"/>
    </source>
</evidence>
<evidence type="ECO:0008006" key="4">
    <source>
        <dbReference type="Google" id="ProtNLM"/>
    </source>
</evidence>
<dbReference type="OrthoDB" id="6765698at2759"/>
<keyword evidence="3" id="KW-1185">Reference proteome</keyword>